<dbReference type="GO" id="GO:0005886">
    <property type="term" value="C:plasma membrane"/>
    <property type="evidence" value="ECO:0007669"/>
    <property type="project" value="TreeGrafter"/>
</dbReference>
<dbReference type="InterPro" id="IPR003758">
    <property type="entry name" value="LpxK"/>
</dbReference>
<evidence type="ECO:0000256" key="10">
    <source>
        <dbReference type="SAM" id="Phobius"/>
    </source>
</evidence>
<dbReference type="UniPathway" id="UPA00359">
    <property type="reaction ID" value="UER00482"/>
</dbReference>
<sequence length="363" mass="40749">MQGSGQSFPEASNFPHALLSLLSVIYGFLVRVRLVLYQKEWLRSRHPGVPVISVGNLTVGGTGKTPLVSFLTQSAKDAGFKPAIISRGYRNRSQSKIQRVRFCENSVVDAAVFGDEPTMLAKDNPEIPVYVSASRVDGAKMAKEWDDPGLLILDDAYQHLAIARDLNLLLVDAERGFGNKQLLPLGPLREDLESAGRADAVIVTKANLGPTDEVIQSLREYIRSDCPVFRFEYRMVIIFRLDGLEEIDPSTLKAKRLLLSSGIANPQSFSKMLKLEKGDPVSEMHFEDHHQYPESSVRKMVEWGNSIPHDFWLTTEKDAIKLASVQELQQKLWVVKMEMQPDPEWPTFFNGFLEGLQRDSGSF</sequence>
<keyword evidence="10" id="KW-1133">Transmembrane helix</keyword>
<keyword evidence="5" id="KW-0808">Transferase</keyword>
<evidence type="ECO:0000256" key="8">
    <source>
        <dbReference type="ARBA" id="ARBA00022840"/>
    </source>
</evidence>
<evidence type="ECO:0000256" key="3">
    <source>
        <dbReference type="ARBA" id="ARBA00022516"/>
    </source>
</evidence>
<keyword evidence="4" id="KW-0441">Lipid A biosynthesis</keyword>
<dbReference type="PANTHER" id="PTHR42724">
    <property type="entry name" value="TETRAACYLDISACCHARIDE 4'-KINASE"/>
    <property type="match status" value="1"/>
</dbReference>
<keyword evidence="10" id="KW-0472">Membrane</keyword>
<dbReference type="GO" id="GO:0009029">
    <property type="term" value="F:lipid-A 4'-kinase activity"/>
    <property type="evidence" value="ECO:0007669"/>
    <property type="project" value="UniProtKB-EC"/>
</dbReference>
<evidence type="ECO:0000256" key="1">
    <source>
        <dbReference type="ARBA" id="ARBA00004870"/>
    </source>
</evidence>
<evidence type="ECO:0000313" key="11">
    <source>
        <dbReference type="EMBL" id="SVA48475.1"/>
    </source>
</evidence>
<evidence type="ECO:0000256" key="4">
    <source>
        <dbReference type="ARBA" id="ARBA00022556"/>
    </source>
</evidence>
<evidence type="ECO:0000256" key="6">
    <source>
        <dbReference type="ARBA" id="ARBA00022741"/>
    </source>
</evidence>
<keyword evidence="10" id="KW-0812">Transmembrane</keyword>
<evidence type="ECO:0000256" key="2">
    <source>
        <dbReference type="ARBA" id="ARBA00012071"/>
    </source>
</evidence>
<dbReference type="SUPFAM" id="SSF52540">
    <property type="entry name" value="P-loop containing nucleoside triphosphate hydrolases"/>
    <property type="match status" value="1"/>
</dbReference>
<name>A0A381W7L9_9ZZZZ</name>
<dbReference type="AlphaFoldDB" id="A0A381W7L9"/>
<evidence type="ECO:0000256" key="9">
    <source>
        <dbReference type="ARBA" id="ARBA00023098"/>
    </source>
</evidence>
<dbReference type="InterPro" id="IPR027417">
    <property type="entry name" value="P-loop_NTPase"/>
</dbReference>
<dbReference type="EC" id="2.7.1.130" evidence="2"/>
<dbReference type="GO" id="GO:0005524">
    <property type="term" value="F:ATP binding"/>
    <property type="evidence" value="ECO:0007669"/>
    <property type="project" value="UniProtKB-KW"/>
</dbReference>
<protein>
    <recommendedName>
        <fullName evidence="2">tetraacyldisaccharide 4'-kinase</fullName>
        <ecNumber evidence="2">2.7.1.130</ecNumber>
    </recommendedName>
</protein>
<dbReference type="NCBIfam" id="TIGR00682">
    <property type="entry name" value="lpxK"/>
    <property type="match status" value="1"/>
</dbReference>
<keyword evidence="9" id="KW-0443">Lipid metabolism</keyword>
<keyword evidence="7" id="KW-0418">Kinase</keyword>
<comment type="pathway">
    <text evidence="1">Glycolipid biosynthesis; lipid IV(A) biosynthesis; lipid IV(A) from (3R)-3-hydroxytetradecanoyl-[acyl-carrier-protein] and UDP-N-acetyl-alpha-D-glucosamine: step 6/6.</text>
</comment>
<keyword evidence="6" id="KW-0547">Nucleotide-binding</keyword>
<evidence type="ECO:0000256" key="7">
    <source>
        <dbReference type="ARBA" id="ARBA00022777"/>
    </source>
</evidence>
<dbReference type="GO" id="GO:0009245">
    <property type="term" value="P:lipid A biosynthetic process"/>
    <property type="evidence" value="ECO:0007669"/>
    <property type="project" value="UniProtKB-KW"/>
</dbReference>
<dbReference type="Pfam" id="PF02606">
    <property type="entry name" value="LpxK"/>
    <property type="match status" value="1"/>
</dbReference>
<dbReference type="EMBL" id="UINC01010942">
    <property type="protein sequence ID" value="SVA48475.1"/>
    <property type="molecule type" value="Genomic_DNA"/>
</dbReference>
<keyword evidence="3" id="KW-0444">Lipid biosynthesis</keyword>
<reference evidence="11" key="1">
    <citation type="submission" date="2018-05" db="EMBL/GenBank/DDBJ databases">
        <authorList>
            <person name="Lanie J.A."/>
            <person name="Ng W.-L."/>
            <person name="Kazmierczak K.M."/>
            <person name="Andrzejewski T.M."/>
            <person name="Davidsen T.M."/>
            <person name="Wayne K.J."/>
            <person name="Tettelin H."/>
            <person name="Glass J.I."/>
            <person name="Rusch D."/>
            <person name="Podicherti R."/>
            <person name="Tsui H.-C.T."/>
            <person name="Winkler M.E."/>
        </authorList>
    </citation>
    <scope>NUCLEOTIDE SEQUENCE</scope>
</reference>
<accession>A0A381W7L9</accession>
<proteinExistence type="inferred from homology"/>
<dbReference type="HAMAP" id="MF_00409">
    <property type="entry name" value="LpxK"/>
    <property type="match status" value="1"/>
</dbReference>
<organism evidence="11">
    <name type="scientific">marine metagenome</name>
    <dbReference type="NCBI Taxonomy" id="408172"/>
    <lineage>
        <taxon>unclassified sequences</taxon>
        <taxon>metagenomes</taxon>
        <taxon>ecological metagenomes</taxon>
    </lineage>
</organism>
<keyword evidence="8" id="KW-0067">ATP-binding</keyword>
<evidence type="ECO:0000256" key="5">
    <source>
        <dbReference type="ARBA" id="ARBA00022679"/>
    </source>
</evidence>
<dbReference type="PANTHER" id="PTHR42724:SF1">
    <property type="entry name" value="TETRAACYLDISACCHARIDE 4'-KINASE, MITOCHONDRIAL-RELATED"/>
    <property type="match status" value="1"/>
</dbReference>
<gene>
    <name evidence="11" type="ORF">METZ01_LOCUS101329</name>
</gene>
<feature type="transmembrane region" description="Helical" evidence="10">
    <location>
        <begin position="17"/>
        <end position="36"/>
    </location>
</feature>
<dbReference type="GO" id="GO:0009244">
    <property type="term" value="P:lipopolysaccharide core region biosynthetic process"/>
    <property type="evidence" value="ECO:0007669"/>
    <property type="project" value="TreeGrafter"/>
</dbReference>